<evidence type="ECO:0000259" key="8">
    <source>
        <dbReference type="Pfam" id="PF00924"/>
    </source>
</evidence>
<evidence type="ECO:0000313" key="10">
    <source>
        <dbReference type="Proteomes" id="UP001597307"/>
    </source>
</evidence>
<dbReference type="InterPro" id="IPR010920">
    <property type="entry name" value="LSM_dom_sf"/>
</dbReference>
<protein>
    <submittedName>
        <fullName evidence="9">Mechanosensitive ion channel domain-containing protein</fullName>
    </submittedName>
</protein>
<dbReference type="InterPro" id="IPR023408">
    <property type="entry name" value="MscS_beta-dom_sf"/>
</dbReference>
<comment type="subcellular location">
    <subcellularLocation>
        <location evidence="1">Cell membrane</location>
        <topology evidence="1">Multi-pass membrane protein</topology>
    </subcellularLocation>
</comment>
<dbReference type="EMBL" id="JBHUGA010000067">
    <property type="protein sequence ID" value="MFD1848114.1"/>
    <property type="molecule type" value="Genomic_DNA"/>
</dbReference>
<feature type="transmembrane region" description="Helical" evidence="7">
    <location>
        <begin position="59"/>
        <end position="81"/>
    </location>
</feature>
<name>A0ABW4QBN5_9MICC</name>
<keyword evidence="5 7" id="KW-1133">Transmembrane helix</keyword>
<proteinExistence type="inferred from homology"/>
<evidence type="ECO:0000256" key="3">
    <source>
        <dbReference type="ARBA" id="ARBA00022475"/>
    </source>
</evidence>
<evidence type="ECO:0000313" key="9">
    <source>
        <dbReference type="EMBL" id="MFD1848114.1"/>
    </source>
</evidence>
<comment type="similarity">
    <text evidence="2">Belongs to the MscS (TC 1.A.23) family.</text>
</comment>
<feature type="domain" description="Mechanosensitive ion channel MscS" evidence="8">
    <location>
        <begin position="106"/>
        <end position="175"/>
    </location>
</feature>
<dbReference type="Proteomes" id="UP001597307">
    <property type="component" value="Unassembled WGS sequence"/>
</dbReference>
<evidence type="ECO:0000256" key="1">
    <source>
        <dbReference type="ARBA" id="ARBA00004651"/>
    </source>
</evidence>
<feature type="transmembrane region" description="Helical" evidence="7">
    <location>
        <begin position="18"/>
        <end position="38"/>
    </location>
</feature>
<gene>
    <name evidence="9" type="ORF">ACFSFX_16135</name>
</gene>
<evidence type="ECO:0000256" key="6">
    <source>
        <dbReference type="ARBA" id="ARBA00023136"/>
    </source>
</evidence>
<keyword evidence="3" id="KW-1003">Cell membrane</keyword>
<dbReference type="InterPro" id="IPR045275">
    <property type="entry name" value="MscS_archaea/bacteria_type"/>
</dbReference>
<dbReference type="Gene3D" id="1.10.287.1260">
    <property type="match status" value="1"/>
</dbReference>
<keyword evidence="4 7" id="KW-0812">Transmembrane</keyword>
<evidence type="ECO:0000256" key="4">
    <source>
        <dbReference type="ARBA" id="ARBA00022692"/>
    </source>
</evidence>
<dbReference type="RefSeq" id="WP_343881581.1">
    <property type="nucleotide sequence ID" value="NZ_BAAAIJ010000059.1"/>
</dbReference>
<accession>A0ABW4QBN5</accession>
<dbReference type="InterPro" id="IPR011014">
    <property type="entry name" value="MscS_channel_TM-2"/>
</dbReference>
<reference evidence="10" key="1">
    <citation type="journal article" date="2019" name="Int. J. Syst. Evol. Microbiol.">
        <title>The Global Catalogue of Microorganisms (GCM) 10K type strain sequencing project: providing services to taxonomists for standard genome sequencing and annotation.</title>
        <authorList>
            <consortium name="The Broad Institute Genomics Platform"/>
            <consortium name="The Broad Institute Genome Sequencing Center for Infectious Disease"/>
            <person name="Wu L."/>
            <person name="Ma J."/>
        </authorList>
    </citation>
    <scope>NUCLEOTIDE SEQUENCE [LARGE SCALE GENOMIC DNA]</scope>
    <source>
        <strain evidence="10">JCM 11496</strain>
    </source>
</reference>
<evidence type="ECO:0000256" key="5">
    <source>
        <dbReference type="ARBA" id="ARBA00022989"/>
    </source>
</evidence>
<dbReference type="Pfam" id="PF00924">
    <property type="entry name" value="MS_channel_2nd"/>
    <property type="match status" value="1"/>
</dbReference>
<comment type="caution">
    <text evidence="9">The sequence shown here is derived from an EMBL/GenBank/DDBJ whole genome shotgun (WGS) entry which is preliminary data.</text>
</comment>
<dbReference type="PANTHER" id="PTHR30221:SF1">
    <property type="entry name" value="SMALL-CONDUCTANCE MECHANOSENSITIVE CHANNEL"/>
    <property type="match status" value="1"/>
</dbReference>
<dbReference type="InterPro" id="IPR006685">
    <property type="entry name" value="MscS_channel_2nd"/>
</dbReference>
<organism evidence="9 10">
    <name type="scientific">Arthrobacter flavus</name>
    <dbReference type="NCBI Taxonomy" id="95172"/>
    <lineage>
        <taxon>Bacteria</taxon>
        <taxon>Bacillati</taxon>
        <taxon>Actinomycetota</taxon>
        <taxon>Actinomycetes</taxon>
        <taxon>Micrococcales</taxon>
        <taxon>Micrococcaceae</taxon>
        <taxon>Arthrobacter</taxon>
    </lineage>
</organism>
<dbReference type="SUPFAM" id="SSF82861">
    <property type="entry name" value="Mechanosensitive channel protein MscS (YggB), transmembrane region"/>
    <property type="match status" value="1"/>
</dbReference>
<dbReference type="SUPFAM" id="SSF50182">
    <property type="entry name" value="Sm-like ribonucleoproteins"/>
    <property type="match status" value="1"/>
</dbReference>
<keyword evidence="6 7" id="KW-0472">Membrane</keyword>
<dbReference type="PANTHER" id="PTHR30221">
    <property type="entry name" value="SMALL-CONDUCTANCE MECHANOSENSITIVE CHANNEL"/>
    <property type="match status" value="1"/>
</dbReference>
<dbReference type="InterPro" id="IPR011066">
    <property type="entry name" value="MscS_channel_C_sf"/>
</dbReference>
<evidence type="ECO:0000256" key="2">
    <source>
        <dbReference type="ARBA" id="ARBA00008017"/>
    </source>
</evidence>
<feature type="transmembrane region" description="Helical" evidence="7">
    <location>
        <begin position="87"/>
        <end position="106"/>
    </location>
</feature>
<dbReference type="Gene3D" id="2.30.30.60">
    <property type="match status" value="1"/>
</dbReference>
<sequence>MDLTQLDLTQYLPATTSWWAVLAAAFSIIAGWITARYARRATLVLLTRTPGISDDLSYLVARIIQYVLILGGVGFALAFLGVNVQPLLAIVIVAVVAFVLVVRGFVENFTASMLIQSRQPVRVGDEIQVEGPESEITGTITELNARSVIMVTVDGRTVHTPNAILLGGVVVNHSRQGLRRSEVQVRTSRDDGGTLEATLAFLRAAVAEVEGVADSKPPRALAVATSPNRWTVRVQYWHHPLSGPSVTSDVLSGLSGALEDAGRSVSVTAVPGEPPLIPPDLL</sequence>
<evidence type="ECO:0000256" key="7">
    <source>
        <dbReference type="SAM" id="Phobius"/>
    </source>
</evidence>
<keyword evidence="10" id="KW-1185">Reference proteome</keyword>
<dbReference type="SUPFAM" id="SSF82689">
    <property type="entry name" value="Mechanosensitive channel protein MscS (YggB), C-terminal domain"/>
    <property type="match status" value="1"/>
</dbReference>